<dbReference type="InterPro" id="IPR039538">
    <property type="entry name" value="BetI_C"/>
</dbReference>
<evidence type="ECO:0000256" key="2">
    <source>
        <dbReference type="ARBA" id="ARBA00023015"/>
    </source>
</evidence>
<dbReference type="PANTHER" id="PTHR30055">
    <property type="entry name" value="HTH-TYPE TRANSCRIPTIONAL REGULATOR RUTR"/>
    <property type="match status" value="1"/>
</dbReference>
<dbReference type="InterPro" id="IPR009057">
    <property type="entry name" value="Homeodomain-like_sf"/>
</dbReference>
<keyword evidence="4" id="KW-0804">Transcription</keyword>
<organism evidence="7 8">
    <name type="scientific">Longivirga aurantiaca</name>
    <dbReference type="NCBI Taxonomy" id="1837743"/>
    <lineage>
        <taxon>Bacteria</taxon>
        <taxon>Bacillati</taxon>
        <taxon>Actinomycetota</taxon>
        <taxon>Actinomycetes</taxon>
        <taxon>Sporichthyales</taxon>
        <taxon>Sporichthyaceae</taxon>
        <taxon>Longivirga</taxon>
    </lineage>
</organism>
<evidence type="ECO:0000256" key="1">
    <source>
        <dbReference type="ARBA" id="ARBA00022491"/>
    </source>
</evidence>
<proteinExistence type="predicted"/>
<evidence type="ECO:0000259" key="6">
    <source>
        <dbReference type="PROSITE" id="PS50977"/>
    </source>
</evidence>
<protein>
    <submittedName>
        <fullName evidence="7">TetR family transcriptional regulator</fullName>
    </submittedName>
</protein>
<evidence type="ECO:0000256" key="5">
    <source>
        <dbReference type="PROSITE-ProRule" id="PRU00335"/>
    </source>
</evidence>
<keyword evidence="3 5" id="KW-0238">DNA-binding</keyword>
<dbReference type="PRINTS" id="PR00455">
    <property type="entry name" value="HTHTETR"/>
</dbReference>
<dbReference type="RefSeq" id="WP_386764064.1">
    <property type="nucleotide sequence ID" value="NZ_JBHSTI010000008.1"/>
</dbReference>
<dbReference type="Pfam" id="PF00440">
    <property type="entry name" value="TetR_N"/>
    <property type="match status" value="1"/>
</dbReference>
<evidence type="ECO:0000256" key="3">
    <source>
        <dbReference type="ARBA" id="ARBA00023125"/>
    </source>
</evidence>
<name>A0ABW1SX87_9ACTN</name>
<dbReference type="Pfam" id="PF13977">
    <property type="entry name" value="TetR_C_6"/>
    <property type="match status" value="1"/>
</dbReference>
<accession>A0ABW1SX87</accession>
<dbReference type="EMBL" id="JBHSTI010000008">
    <property type="protein sequence ID" value="MFC6237018.1"/>
    <property type="molecule type" value="Genomic_DNA"/>
</dbReference>
<gene>
    <name evidence="7" type="ORF">ACFQGU_03960</name>
</gene>
<keyword evidence="1" id="KW-0678">Repressor</keyword>
<evidence type="ECO:0000313" key="7">
    <source>
        <dbReference type="EMBL" id="MFC6237018.1"/>
    </source>
</evidence>
<dbReference type="Gene3D" id="1.10.357.10">
    <property type="entry name" value="Tetracycline Repressor, domain 2"/>
    <property type="match status" value="1"/>
</dbReference>
<dbReference type="PROSITE" id="PS50977">
    <property type="entry name" value="HTH_TETR_2"/>
    <property type="match status" value="1"/>
</dbReference>
<dbReference type="SUPFAM" id="SSF48498">
    <property type="entry name" value="Tetracyclin repressor-like, C-terminal domain"/>
    <property type="match status" value="1"/>
</dbReference>
<keyword evidence="2" id="KW-0805">Transcription regulation</keyword>
<dbReference type="InterPro" id="IPR001647">
    <property type="entry name" value="HTH_TetR"/>
</dbReference>
<dbReference type="Proteomes" id="UP001596138">
    <property type="component" value="Unassembled WGS sequence"/>
</dbReference>
<feature type="DNA-binding region" description="H-T-H motif" evidence="5">
    <location>
        <begin position="34"/>
        <end position="53"/>
    </location>
</feature>
<comment type="caution">
    <text evidence="7">The sequence shown here is derived from an EMBL/GenBank/DDBJ whole genome shotgun (WGS) entry which is preliminary data.</text>
</comment>
<evidence type="ECO:0000256" key="4">
    <source>
        <dbReference type="ARBA" id="ARBA00023163"/>
    </source>
</evidence>
<feature type="domain" description="HTH tetR-type" evidence="6">
    <location>
        <begin position="11"/>
        <end position="71"/>
    </location>
</feature>
<evidence type="ECO:0000313" key="8">
    <source>
        <dbReference type="Proteomes" id="UP001596138"/>
    </source>
</evidence>
<dbReference type="SUPFAM" id="SSF46689">
    <property type="entry name" value="Homeodomain-like"/>
    <property type="match status" value="1"/>
</dbReference>
<reference evidence="8" key="1">
    <citation type="journal article" date="2019" name="Int. J. Syst. Evol. Microbiol.">
        <title>The Global Catalogue of Microorganisms (GCM) 10K type strain sequencing project: providing services to taxonomists for standard genome sequencing and annotation.</title>
        <authorList>
            <consortium name="The Broad Institute Genomics Platform"/>
            <consortium name="The Broad Institute Genome Sequencing Center for Infectious Disease"/>
            <person name="Wu L."/>
            <person name="Ma J."/>
        </authorList>
    </citation>
    <scope>NUCLEOTIDE SEQUENCE [LARGE SCALE GENOMIC DNA]</scope>
    <source>
        <strain evidence="8">CGMCC 4.7317</strain>
    </source>
</reference>
<keyword evidence="8" id="KW-1185">Reference proteome</keyword>
<dbReference type="InterPro" id="IPR050109">
    <property type="entry name" value="HTH-type_TetR-like_transc_reg"/>
</dbReference>
<dbReference type="InterPro" id="IPR036271">
    <property type="entry name" value="Tet_transcr_reg_TetR-rel_C_sf"/>
</dbReference>
<sequence>MARATTEKPKPSARAKVLKAAMEVMAEVGPDRVRVQDIAARAGMSAGHVMYYFGKRDRILVDTLLLSEADLATTRDRRIAAAADPLDALDRLVRLYLPTGADDVRWKLWAQLVARPPQDVETLTAYSAVIDSWAESLAAIITDGVGAGVLTCADPSAYANRACRLMDGYSLEVLLGAPGRTRTWAVAEVSAALAADLGA</sequence>
<dbReference type="PANTHER" id="PTHR30055:SF200">
    <property type="entry name" value="HTH-TYPE TRANSCRIPTIONAL REPRESSOR BDCR"/>
    <property type="match status" value="1"/>
</dbReference>